<dbReference type="SUPFAM" id="SSF47413">
    <property type="entry name" value="lambda repressor-like DNA-binding domains"/>
    <property type="match status" value="1"/>
</dbReference>
<evidence type="ECO:0000313" key="2">
    <source>
        <dbReference type="EMBL" id="QLJ97375.1"/>
    </source>
</evidence>
<accession>A0A7D5YDM0</accession>
<dbReference type="InterPro" id="IPR001387">
    <property type="entry name" value="Cro/C1-type_HTH"/>
</dbReference>
<sequence>MDELPVGRRIAYWRTRRRMSQQALADTLGKSKSWVDKVERGVRRLDKLSNLQEIAGVLRIDVQFLIGTEPASSGSGAAEGGPLSDRDLDALRTAMFRHDATMARPDCTRPPRVEAELDRSVEHAWLAYQHADYRQLLRILPGLLHDTQLARVARPNNARTHHLLGQVHQLTSALLGKVGETGMAWLAADRALTICQDAGDESLAALAASQFARVLHSLGRHRHSMEVADAIATRLAPPDPPGTPPEHLPGYGALLLQAATGAAGCGDQDTVRRFLDRADEAATLMGEDRSQHWATFGPVAVSLTRITTALDLDDHAYALALHRQVVGSVAFQRLPMERRAAHLIDVACRCVRLGELPEAGRALLLADRTAPSEVRHRPAARDALRILVRRSARPAPEIARLAETLRLPV</sequence>
<feature type="domain" description="HTH cro/C1-type" evidence="1">
    <location>
        <begin position="10"/>
        <end position="65"/>
    </location>
</feature>
<dbReference type="EMBL" id="CP058905">
    <property type="protein sequence ID" value="QLJ97375.1"/>
    <property type="molecule type" value="Genomic_DNA"/>
</dbReference>
<dbReference type="AlphaFoldDB" id="A0A7D5YDM0"/>
<dbReference type="SMART" id="SM00530">
    <property type="entry name" value="HTH_XRE"/>
    <property type="match status" value="1"/>
</dbReference>
<gene>
    <name evidence="2" type="ORF">HZU44_21450</name>
</gene>
<dbReference type="InterPro" id="IPR010982">
    <property type="entry name" value="Lambda_DNA-bd_dom_sf"/>
</dbReference>
<dbReference type="CDD" id="cd00093">
    <property type="entry name" value="HTH_XRE"/>
    <property type="match status" value="1"/>
</dbReference>
<reference evidence="2" key="1">
    <citation type="submission" date="2020-08" db="EMBL/GenBank/DDBJ databases">
        <title>A bifunctional nitrone conjugated secondary metabolite targeting the ribosome.</title>
        <authorList>
            <person name="Limbrick E.M."/>
            <person name="Graf M."/>
            <person name="Derewacz D.K."/>
            <person name="Nguyen F."/>
            <person name="Spraggins J.M."/>
            <person name="Wieland M."/>
            <person name="Ynigez-Gutierrez A.E."/>
            <person name="Reisman B.J."/>
            <person name="Zinshteyn B."/>
            <person name="McCulloch K."/>
            <person name="Iverson T.M."/>
            <person name="Green R."/>
            <person name="Wilson D.N."/>
            <person name="Bachmann B.O."/>
        </authorList>
    </citation>
    <scope>NUCLEOTIDE SEQUENCE</scope>
    <source>
        <strain evidence="2">Africana</strain>
    </source>
</reference>
<name>A0A7D5YDM0_9ACTN</name>
<dbReference type="Pfam" id="PF01381">
    <property type="entry name" value="HTH_3"/>
    <property type="match status" value="1"/>
</dbReference>
<dbReference type="PROSITE" id="PS50943">
    <property type="entry name" value="HTH_CROC1"/>
    <property type="match status" value="1"/>
</dbReference>
<proteinExistence type="predicted"/>
<evidence type="ECO:0000259" key="1">
    <source>
        <dbReference type="PROSITE" id="PS50943"/>
    </source>
</evidence>
<dbReference type="Gene3D" id="1.10.260.40">
    <property type="entry name" value="lambda repressor-like DNA-binding domains"/>
    <property type="match status" value="1"/>
</dbReference>
<organism evidence="2">
    <name type="scientific">Micromonospora carbonacea</name>
    <dbReference type="NCBI Taxonomy" id="47853"/>
    <lineage>
        <taxon>Bacteria</taxon>
        <taxon>Bacillati</taxon>
        <taxon>Actinomycetota</taxon>
        <taxon>Actinomycetes</taxon>
        <taxon>Micromonosporales</taxon>
        <taxon>Micromonosporaceae</taxon>
        <taxon>Micromonospora</taxon>
    </lineage>
</organism>
<protein>
    <submittedName>
        <fullName evidence="2">Helix-turn-helix transcriptional regulator</fullName>
    </submittedName>
</protein>
<dbReference type="GO" id="GO:0003677">
    <property type="term" value="F:DNA binding"/>
    <property type="evidence" value="ECO:0007669"/>
    <property type="project" value="InterPro"/>
</dbReference>